<proteinExistence type="predicted"/>
<keyword evidence="1" id="KW-0812">Transmembrane</keyword>
<dbReference type="GO" id="GO:0004519">
    <property type="term" value="F:endonuclease activity"/>
    <property type="evidence" value="ECO:0007669"/>
    <property type="project" value="UniProtKB-KW"/>
</dbReference>
<accession>A0A8E8GQY7</accession>
<sequence>MKIIFSLFNILATALFSLRISHLLAIVLLGIGALLYNVMYIQSIGSGLSSFGDLFNNFFFTKSSIGLEEISLLFFSLVPVVFYLINKLNKNRMKINCVMVNHHVYSQKREKKPLGFLQILRKFS</sequence>
<dbReference type="EMBL" id="MW995474">
    <property type="protein sequence ID" value="QWC53688.1"/>
    <property type="molecule type" value="Genomic_DNA"/>
</dbReference>
<feature type="transmembrane region" description="Helical" evidence="1">
    <location>
        <begin position="65"/>
        <end position="85"/>
    </location>
</feature>
<keyword evidence="2" id="KW-0540">Nuclease</keyword>
<organism evidence="2">
    <name type="scientific">Rhizoctonia solani</name>
    <dbReference type="NCBI Taxonomy" id="456999"/>
    <lineage>
        <taxon>Eukaryota</taxon>
        <taxon>Fungi</taxon>
        <taxon>Dikarya</taxon>
        <taxon>Basidiomycota</taxon>
        <taxon>Agaricomycotina</taxon>
        <taxon>Agaricomycetes</taxon>
        <taxon>Cantharellales</taxon>
        <taxon>Ceratobasidiaceae</taxon>
        <taxon>Rhizoctonia</taxon>
    </lineage>
</organism>
<keyword evidence="2" id="KW-0255">Endonuclease</keyword>
<reference evidence="2" key="1">
    <citation type="submission" date="2021-04" db="EMBL/GenBank/DDBJ databases">
        <title>Mitogenome analysis reveals the evolution and host adaptation in Rhizoctonia solani.</title>
        <authorList>
            <person name="Zheng A."/>
            <person name="Lin R."/>
            <person name="Xia Y."/>
            <person name="Zhang D."/>
            <person name="Xiang X."/>
            <person name="Niu X."/>
            <person name="Liu Y."/>
            <person name="Jiang L."/>
            <person name="Wang X."/>
        </authorList>
    </citation>
    <scope>NUCLEOTIDE SEQUENCE</scope>
    <source>
        <strain evidence="2">AG1-IA</strain>
    </source>
</reference>
<geneLocation type="mitochondrion" evidence="2"/>
<dbReference type="AlphaFoldDB" id="A0A8E8GQY7"/>
<feature type="transmembrane region" description="Helical" evidence="1">
    <location>
        <begin position="20"/>
        <end position="45"/>
    </location>
</feature>
<keyword evidence="2" id="KW-0496">Mitochondrion</keyword>
<gene>
    <name evidence="2" type="primary">mag35</name>
</gene>
<evidence type="ECO:0000313" key="2">
    <source>
        <dbReference type="EMBL" id="QWC53688.1"/>
    </source>
</evidence>
<evidence type="ECO:0000256" key="1">
    <source>
        <dbReference type="SAM" id="Phobius"/>
    </source>
</evidence>
<protein>
    <submittedName>
        <fullName evidence="2">LAGLIDADG homing endonuclease</fullName>
    </submittedName>
</protein>
<keyword evidence="1" id="KW-1133">Transmembrane helix</keyword>
<name>A0A8E8GQY7_9AGAM</name>
<keyword evidence="2" id="KW-0378">Hydrolase</keyword>
<keyword evidence="1" id="KW-0472">Membrane</keyword>